<feature type="domain" description="F-box" evidence="4">
    <location>
        <begin position="31"/>
        <end position="71"/>
    </location>
</feature>
<dbReference type="SUPFAM" id="SSF81383">
    <property type="entry name" value="F-box domain"/>
    <property type="match status" value="1"/>
</dbReference>
<dbReference type="Pfam" id="PF23754">
    <property type="entry name" value="Beta-prop_IP5PC_F"/>
    <property type="match status" value="1"/>
</dbReference>
<dbReference type="Gene3D" id="2.130.10.10">
    <property type="entry name" value="YVTN repeat-like/Quinoprotein amine dehydrogenase"/>
    <property type="match status" value="1"/>
</dbReference>
<reference evidence="5" key="2">
    <citation type="submission" date="2014-09" db="EMBL/GenBank/DDBJ databases">
        <title>Criblamydia sequanensis harbors a mega-plasmid encoding arsenite resistance.</title>
        <authorList>
            <person name="Bertelli C."/>
            <person name="Goesmann A."/>
            <person name="Greub G."/>
        </authorList>
    </citation>
    <scope>NUCLEOTIDE SEQUENCE [LARGE SCALE GENOMIC DNA]</scope>
    <source>
        <strain evidence="5">CRIB-18</strain>
    </source>
</reference>
<dbReference type="InterPro" id="IPR001680">
    <property type="entry name" value="WD40_rpt"/>
</dbReference>
<dbReference type="InterPro" id="IPR001810">
    <property type="entry name" value="F-box_dom"/>
</dbReference>
<organism evidence="5 6">
    <name type="scientific">Candidatus Criblamydia sequanensis CRIB-18</name>
    <dbReference type="NCBI Taxonomy" id="1437425"/>
    <lineage>
        <taxon>Bacteria</taxon>
        <taxon>Pseudomonadati</taxon>
        <taxon>Chlamydiota</taxon>
        <taxon>Chlamydiia</taxon>
        <taxon>Parachlamydiales</taxon>
        <taxon>Candidatus Criblamydiaceae</taxon>
        <taxon>Candidatus Criblamydia</taxon>
    </lineage>
</organism>
<sequence length="413" mass="46723">MSFKVMSASPTFIHDVLSEEEGESESITSCLSEELLHLLFSSLDYITLCKVRLTCKRWKRLSFDSSLIRQCFFKTMKGFAELCLNEWLKKNEKANASLHKRSRIDELPYLLKCLELDQKIRSKSFKPSANILCLQNDKKGPFAIWFFQLTDSKIYSLAMGASIFVWDKKSGVKLNEFNGRHSDCITCLQIKGNKIVTGSLDKTINIWDIDSGNVLLTLEGHEQAVSCLKVYDNSVYSGSYDGSIKIWDIDTGNEIKKLENTLKNISCIQVFEDTIWIGSYSGEISVVDFLSGKEITKWQGHEKGVSCFLKVDKKIYSGSYGGEIFVWDIFEPGTSLYKLKGHTERVVDIQILNGKIISASSGLSLKVWDAESGKEINQFESLKLSGINSLTVMDEEIYIGHNDNEIEILDFSL</sequence>
<dbReference type="AlphaFoldDB" id="A0A090D1Y6"/>
<evidence type="ECO:0000256" key="3">
    <source>
        <dbReference type="PROSITE-ProRule" id="PRU00221"/>
    </source>
</evidence>
<dbReference type="Pfam" id="PF12937">
    <property type="entry name" value="F-box-like"/>
    <property type="match status" value="1"/>
</dbReference>
<dbReference type="Proteomes" id="UP000031552">
    <property type="component" value="Unassembled WGS sequence"/>
</dbReference>
<dbReference type="Gene3D" id="1.20.1280.50">
    <property type="match status" value="1"/>
</dbReference>
<dbReference type="OrthoDB" id="422888at2"/>
<dbReference type="SMART" id="SM00256">
    <property type="entry name" value="FBOX"/>
    <property type="match status" value="1"/>
</dbReference>
<evidence type="ECO:0000259" key="4">
    <source>
        <dbReference type="SMART" id="SM00256"/>
    </source>
</evidence>
<dbReference type="InterPro" id="IPR036322">
    <property type="entry name" value="WD40_repeat_dom_sf"/>
</dbReference>
<feature type="repeat" description="WD" evidence="3">
    <location>
        <begin position="178"/>
        <end position="217"/>
    </location>
</feature>
<keyword evidence="6" id="KW-1185">Reference proteome</keyword>
<name>A0A090D1Y6_9BACT</name>
<reference evidence="5" key="1">
    <citation type="submission" date="2013-12" db="EMBL/GenBank/DDBJ databases">
        <authorList>
            <person name="Linke B."/>
        </authorList>
    </citation>
    <scope>NUCLEOTIDE SEQUENCE [LARGE SCALE GENOMIC DNA]</scope>
    <source>
        <strain evidence="5">CRIB-18</strain>
    </source>
</reference>
<evidence type="ECO:0000256" key="1">
    <source>
        <dbReference type="ARBA" id="ARBA00022574"/>
    </source>
</evidence>
<dbReference type="InterPro" id="IPR036047">
    <property type="entry name" value="F-box-like_dom_sf"/>
</dbReference>
<dbReference type="PROSITE" id="PS00678">
    <property type="entry name" value="WD_REPEATS_1"/>
    <property type="match status" value="2"/>
</dbReference>
<comment type="caution">
    <text evidence="5">The sequence shown here is derived from an EMBL/GenBank/DDBJ whole genome shotgun (WGS) entry which is preliminary data.</text>
</comment>
<dbReference type="PANTHER" id="PTHR19848">
    <property type="entry name" value="WD40 REPEAT PROTEIN"/>
    <property type="match status" value="1"/>
</dbReference>
<feature type="repeat" description="WD" evidence="3">
    <location>
        <begin position="339"/>
        <end position="378"/>
    </location>
</feature>
<dbReference type="InterPro" id="IPR020472">
    <property type="entry name" value="WD40_PAC1"/>
</dbReference>
<dbReference type="SMART" id="SM00320">
    <property type="entry name" value="WD40"/>
    <property type="match status" value="5"/>
</dbReference>
<dbReference type="Pfam" id="PF00400">
    <property type="entry name" value="WD40"/>
    <property type="match status" value="1"/>
</dbReference>
<accession>A0A090D1Y6</accession>
<dbReference type="PROSITE" id="PS50294">
    <property type="entry name" value="WD_REPEATS_REGION"/>
    <property type="match status" value="1"/>
</dbReference>
<dbReference type="EMBL" id="CCEJ010000004">
    <property type="protein sequence ID" value="CDR33893.1"/>
    <property type="molecule type" value="Genomic_DNA"/>
</dbReference>
<dbReference type="PROSITE" id="PS50082">
    <property type="entry name" value="WD_REPEATS_2"/>
    <property type="match status" value="3"/>
</dbReference>
<dbReference type="InterPro" id="IPR019775">
    <property type="entry name" value="WD40_repeat_CS"/>
</dbReference>
<proteinExistence type="predicted"/>
<dbReference type="InterPro" id="IPR056454">
    <property type="entry name" value="Beta-prop_IP5PC_F"/>
</dbReference>
<dbReference type="PANTHER" id="PTHR19848:SF8">
    <property type="entry name" value="F-BOX AND WD REPEAT DOMAIN CONTAINING 7"/>
    <property type="match status" value="1"/>
</dbReference>
<protein>
    <recommendedName>
        <fullName evidence="4">F-box domain-containing protein</fullName>
    </recommendedName>
</protein>
<evidence type="ECO:0000313" key="5">
    <source>
        <dbReference type="EMBL" id="CDR33893.1"/>
    </source>
</evidence>
<dbReference type="eggNOG" id="COG2319">
    <property type="taxonomic scope" value="Bacteria"/>
</dbReference>
<dbReference type="STRING" id="1437425.CSEC_1067"/>
<dbReference type="SUPFAM" id="SSF50978">
    <property type="entry name" value="WD40 repeat-like"/>
    <property type="match status" value="1"/>
</dbReference>
<dbReference type="InterPro" id="IPR015943">
    <property type="entry name" value="WD40/YVTN_repeat-like_dom_sf"/>
</dbReference>
<evidence type="ECO:0000313" key="6">
    <source>
        <dbReference type="Proteomes" id="UP000031552"/>
    </source>
</evidence>
<evidence type="ECO:0000256" key="2">
    <source>
        <dbReference type="ARBA" id="ARBA00022737"/>
    </source>
</evidence>
<dbReference type="RefSeq" id="WP_041017422.1">
    <property type="nucleotide sequence ID" value="NZ_CCEJ010000004.1"/>
</dbReference>
<gene>
    <name evidence="5" type="ORF">CSEC_1067</name>
</gene>
<keyword evidence="1 3" id="KW-0853">WD repeat</keyword>
<keyword evidence="2" id="KW-0677">Repeat</keyword>
<feature type="repeat" description="WD" evidence="3">
    <location>
        <begin position="218"/>
        <end position="257"/>
    </location>
</feature>
<dbReference type="PRINTS" id="PR00320">
    <property type="entry name" value="GPROTEINBRPT"/>
</dbReference>